<keyword evidence="9" id="KW-0472">Membrane</keyword>
<evidence type="ECO:0000256" key="6">
    <source>
        <dbReference type="ARBA" id="ARBA00022519"/>
    </source>
</evidence>
<name>A0ABW5UHA7_9BURK</name>
<keyword evidence="5" id="KW-1003">Cell membrane</keyword>
<evidence type="ECO:0000256" key="5">
    <source>
        <dbReference type="ARBA" id="ARBA00022475"/>
    </source>
</evidence>
<keyword evidence="7" id="KW-0812">Transmembrane</keyword>
<keyword evidence="4" id="KW-0813">Transport</keyword>
<accession>A0ABW5UHA7</accession>
<protein>
    <recommendedName>
        <fullName evidence="3">Type II secretion system protein N</fullName>
    </recommendedName>
    <alternativeName>
        <fullName evidence="10">General secretion pathway protein N</fullName>
    </alternativeName>
</protein>
<comment type="subcellular location">
    <subcellularLocation>
        <location evidence="1">Cell inner membrane</location>
    </subcellularLocation>
</comment>
<keyword evidence="6" id="KW-0997">Cell inner membrane</keyword>
<comment type="caution">
    <text evidence="12">The sequence shown here is derived from an EMBL/GenBank/DDBJ whole genome shotgun (WGS) entry which is preliminary data.</text>
</comment>
<feature type="region of interest" description="Disordered" evidence="11">
    <location>
        <begin position="1"/>
        <end position="21"/>
    </location>
</feature>
<evidence type="ECO:0000313" key="13">
    <source>
        <dbReference type="Proteomes" id="UP001597463"/>
    </source>
</evidence>
<evidence type="ECO:0000256" key="7">
    <source>
        <dbReference type="ARBA" id="ARBA00022692"/>
    </source>
</evidence>
<evidence type="ECO:0000256" key="1">
    <source>
        <dbReference type="ARBA" id="ARBA00004533"/>
    </source>
</evidence>
<proteinExistence type="inferred from homology"/>
<sequence length="274" mass="29482">MRATPLPLPRSRRPRLDERARSPRGWAVAGALLGLLASATLWAPASWVAQAVQSATQGQVQLQEPRGTVWNGSARLVLTGGADSHDQAVLPTRLQWQLHPQWTGARISMQSDCCTAAPMTAQLRASPGGVSVLVDDGQLRLPAELLAGLGTPWNTVALQGQLRLYTMGLQLHYRAGRLHSQGRTRLEALAVSSRLSLLRPLGSYRLDLDGGDNTRLTLSTLGGDLQLSGEGQWVGSRLHFRGEASASPEREAALSNLLNILGRRQGARSIITFG</sequence>
<keyword evidence="13" id="KW-1185">Reference proteome</keyword>
<keyword evidence="8" id="KW-0653">Protein transport</keyword>
<dbReference type="Proteomes" id="UP001597463">
    <property type="component" value="Unassembled WGS sequence"/>
</dbReference>
<reference evidence="13" key="1">
    <citation type="journal article" date="2019" name="Int. J. Syst. Evol. Microbiol.">
        <title>The Global Catalogue of Microorganisms (GCM) 10K type strain sequencing project: providing services to taxonomists for standard genome sequencing and annotation.</title>
        <authorList>
            <consortium name="The Broad Institute Genomics Platform"/>
            <consortium name="The Broad Institute Genome Sequencing Center for Infectious Disease"/>
            <person name="Wu L."/>
            <person name="Ma J."/>
        </authorList>
    </citation>
    <scope>NUCLEOTIDE SEQUENCE [LARGE SCALE GENOMIC DNA]</scope>
    <source>
        <strain evidence="13">TISTR 1906</strain>
    </source>
</reference>
<evidence type="ECO:0000256" key="2">
    <source>
        <dbReference type="ARBA" id="ARBA00007208"/>
    </source>
</evidence>
<evidence type="ECO:0000256" key="8">
    <source>
        <dbReference type="ARBA" id="ARBA00022927"/>
    </source>
</evidence>
<organism evidence="12 13">
    <name type="scientific">Comamonas terrae</name>
    <dbReference type="NCBI Taxonomy" id="673548"/>
    <lineage>
        <taxon>Bacteria</taxon>
        <taxon>Pseudomonadati</taxon>
        <taxon>Pseudomonadota</taxon>
        <taxon>Betaproteobacteria</taxon>
        <taxon>Burkholderiales</taxon>
        <taxon>Comamonadaceae</taxon>
        <taxon>Comamonas</taxon>
    </lineage>
</organism>
<dbReference type="Pfam" id="PF01203">
    <property type="entry name" value="T2SSN"/>
    <property type="match status" value="1"/>
</dbReference>
<gene>
    <name evidence="12" type="primary">gspN</name>
    <name evidence="12" type="ORF">ACFSW6_00675</name>
</gene>
<dbReference type="EMBL" id="JBHUMV010000001">
    <property type="protein sequence ID" value="MFD2752585.1"/>
    <property type="molecule type" value="Genomic_DNA"/>
</dbReference>
<evidence type="ECO:0000256" key="10">
    <source>
        <dbReference type="ARBA" id="ARBA00030772"/>
    </source>
</evidence>
<dbReference type="InterPro" id="IPR022792">
    <property type="entry name" value="T2SS_protein-GspN"/>
</dbReference>
<comment type="similarity">
    <text evidence="2">Belongs to the GSP N family.</text>
</comment>
<evidence type="ECO:0000256" key="9">
    <source>
        <dbReference type="ARBA" id="ARBA00023136"/>
    </source>
</evidence>
<evidence type="ECO:0000313" key="12">
    <source>
        <dbReference type="EMBL" id="MFD2752585.1"/>
    </source>
</evidence>
<evidence type="ECO:0000256" key="3">
    <source>
        <dbReference type="ARBA" id="ARBA00021563"/>
    </source>
</evidence>
<evidence type="ECO:0000256" key="11">
    <source>
        <dbReference type="SAM" id="MobiDB-lite"/>
    </source>
</evidence>
<evidence type="ECO:0000256" key="4">
    <source>
        <dbReference type="ARBA" id="ARBA00022448"/>
    </source>
</evidence>
<dbReference type="RefSeq" id="WP_066473792.1">
    <property type="nucleotide sequence ID" value="NZ_BCNT01000003.1"/>
</dbReference>